<sequence>MNTAVFDNTGVINLLRLKFSSPNNYRLWVGAEFLK</sequence>
<reference evidence="1" key="2">
    <citation type="journal article" date="2015" name="Fish Shellfish Immunol.">
        <title>Early steps in the European eel (Anguilla anguilla)-Vibrio vulnificus interaction in the gills: Role of the RtxA13 toxin.</title>
        <authorList>
            <person name="Callol A."/>
            <person name="Pajuelo D."/>
            <person name="Ebbesson L."/>
            <person name="Teles M."/>
            <person name="MacKenzie S."/>
            <person name="Amaro C."/>
        </authorList>
    </citation>
    <scope>NUCLEOTIDE SEQUENCE</scope>
</reference>
<reference evidence="1" key="1">
    <citation type="submission" date="2014-11" db="EMBL/GenBank/DDBJ databases">
        <authorList>
            <person name="Amaro Gonzalez C."/>
        </authorList>
    </citation>
    <scope>NUCLEOTIDE SEQUENCE</scope>
</reference>
<dbReference type="EMBL" id="GBXM01037233">
    <property type="protein sequence ID" value="JAH71344.1"/>
    <property type="molecule type" value="Transcribed_RNA"/>
</dbReference>
<dbReference type="AlphaFoldDB" id="A0A0E9UZQ1"/>
<protein>
    <submittedName>
        <fullName evidence="1">Uncharacterized protein</fullName>
    </submittedName>
</protein>
<accession>A0A0E9UZQ1</accession>
<evidence type="ECO:0000313" key="1">
    <source>
        <dbReference type="EMBL" id="JAH71344.1"/>
    </source>
</evidence>
<organism evidence="1">
    <name type="scientific">Anguilla anguilla</name>
    <name type="common">European freshwater eel</name>
    <name type="synonym">Muraena anguilla</name>
    <dbReference type="NCBI Taxonomy" id="7936"/>
    <lineage>
        <taxon>Eukaryota</taxon>
        <taxon>Metazoa</taxon>
        <taxon>Chordata</taxon>
        <taxon>Craniata</taxon>
        <taxon>Vertebrata</taxon>
        <taxon>Euteleostomi</taxon>
        <taxon>Actinopterygii</taxon>
        <taxon>Neopterygii</taxon>
        <taxon>Teleostei</taxon>
        <taxon>Anguilliformes</taxon>
        <taxon>Anguillidae</taxon>
        <taxon>Anguilla</taxon>
    </lineage>
</organism>
<name>A0A0E9UZQ1_ANGAN</name>
<proteinExistence type="predicted"/>